<dbReference type="EMBL" id="WOWB01000001">
    <property type="protein sequence ID" value="NLV06431.1"/>
    <property type="molecule type" value="Genomic_DNA"/>
</dbReference>
<feature type="transmembrane region" description="Helical" evidence="8">
    <location>
        <begin position="59"/>
        <end position="82"/>
    </location>
</feature>
<dbReference type="GO" id="GO:0046872">
    <property type="term" value="F:metal ion binding"/>
    <property type="evidence" value="ECO:0007669"/>
    <property type="project" value="UniProtKB-KW"/>
</dbReference>
<evidence type="ECO:0000313" key="11">
    <source>
        <dbReference type="Proteomes" id="UP000037729"/>
    </source>
</evidence>
<evidence type="ECO:0000256" key="3">
    <source>
        <dbReference type="ARBA" id="ARBA00022692"/>
    </source>
</evidence>
<dbReference type="PATRIC" id="fig|1705562.3.peg.3701"/>
<keyword evidence="6" id="KW-0408">Iron</keyword>
<name>A0A0N0BN03_9EURY</name>
<dbReference type="Pfam" id="PF01127">
    <property type="entry name" value="Sdh_cyt"/>
    <property type="match status" value="1"/>
</dbReference>
<dbReference type="Proteomes" id="UP000037729">
    <property type="component" value="Unassembled WGS sequence"/>
</dbReference>
<protein>
    <submittedName>
        <fullName evidence="9">Succinate dehydrogenase</fullName>
    </submittedName>
</protein>
<keyword evidence="4" id="KW-0479">Metal-binding</keyword>
<dbReference type="EMBL" id="LIUF01000006">
    <property type="protein sequence ID" value="KOX91724.1"/>
    <property type="molecule type" value="Genomic_DNA"/>
</dbReference>
<dbReference type="CDD" id="cd03500">
    <property type="entry name" value="SQR_TypeA_SdhD_like"/>
    <property type="match status" value="1"/>
</dbReference>
<comment type="subcellular location">
    <subcellularLocation>
        <location evidence="1">Membrane</location>
    </subcellularLocation>
</comment>
<evidence type="ECO:0000256" key="1">
    <source>
        <dbReference type="ARBA" id="ARBA00004370"/>
    </source>
</evidence>
<evidence type="ECO:0000256" key="5">
    <source>
        <dbReference type="ARBA" id="ARBA00022989"/>
    </source>
</evidence>
<dbReference type="Gene3D" id="1.20.1300.10">
    <property type="entry name" value="Fumarate reductase/succinate dehydrogenase, transmembrane subunit"/>
    <property type="match status" value="1"/>
</dbReference>
<evidence type="ECO:0000256" key="2">
    <source>
        <dbReference type="ARBA" id="ARBA00022617"/>
    </source>
</evidence>
<dbReference type="AlphaFoldDB" id="A0A0N0BN03"/>
<dbReference type="InterPro" id="IPR000701">
    <property type="entry name" value="SuccDH_FuR_B_TM-su"/>
</dbReference>
<keyword evidence="2" id="KW-0349">Heme</keyword>
<evidence type="ECO:0000313" key="10">
    <source>
        <dbReference type="EMBL" id="NLV06431.1"/>
    </source>
</evidence>
<reference evidence="9 11" key="1">
    <citation type="submission" date="2015-08" db="EMBL/GenBank/DDBJ databases">
        <title>Genomes of Isolates from Cabo Rojo, PR.</title>
        <authorList>
            <person name="Sanchez-Nieves R.L."/>
            <person name="Montalvo-Rodriguez R."/>
        </authorList>
    </citation>
    <scope>NUCLEOTIDE SEQUENCE [LARGE SCALE GENOMIC DNA]</scope>
    <source>
        <strain evidence="9 11">SL3</strain>
    </source>
</reference>
<reference evidence="10" key="2">
    <citation type="submission" date="2019-12" db="EMBL/GenBank/DDBJ databases">
        <title>The whole-genome sequencing of Haloarcula japonica strain pws8.</title>
        <authorList>
            <person name="Verma D.K."/>
            <person name="Gopal K."/>
            <person name="Prasad E.S."/>
        </authorList>
    </citation>
    <scope>NUCLEOTIDE SEQUENCE</scope>
    <source>
        <strain evidence="10">Pws8</strain>
    </source>
</reference>
<evidence type="ECO:0000256" key="8">
    <source>
        <dbReference type="SAM" id="Phobius"/>
    </source>
</evidence>
<organism evidence="9 11">
    <name type="scientific">Haloarcula rubripromontorii</name>
    <dbReference type="NCBI Taxonomy" id="1705562"/>
    <lineage>
        <taxon>Archaea</taxon>
        <taxon>Methanobacteriati</taxon>
        <taxon>Methanobacteriota</taxon>
        <taxon>Stenosarchaea group</taxon>
        <taxon>Halobacteria</taxon>
        <taxon>Halobacteriales</taxon>
        <taxon>Haloarculaceae</taxon>
        <taxon>Haloarcula</taxon>
    </lineage>
</organism>
<keyword evidence="11" id="KW-1185">Reference proteome</keyword>
<evidence type="ECO:0000256" key="7">
    <source>
        <dbReference type="ARBA" id="ARBA00023136"/>
    </source>
</evidence>
<evidence type="ECO:0000256" key="6">
    <source>
        <dbReference type="ARBA" id="ARBA00023004"/>
    </source>
</evidence>
<dbReference type="SUPFAM" id="SSF81343">
    <property type="entry name" value="Fumarate reductase respiratory complex transmembrane subunits"/>
    <property type="match status" value="1"/>
</dbReference>
<dbReference type="Proteomes" id="UP000610611">
    <property type="component" value="Unassembled WGS sequence"/>
</dbReference>
<dbReference type="GeneID" id="35220287"/>
<gene>
    <name evidence="9" type="ORF">AMS69_16555</name>
    <name evidence="10" type="ORF">GOC83_09850</name>
</gene>
<dbReference type="STRING" id="1705562.AMS69_16555"/>
<evidence type="ECO:0000313" key="9">
    <source>
        <dbReference type="EMBL" id="KOX91724.1"/>
    </source>
</evidence>
<dbReference type="InterPro" id="IPR034804">
    <property type="entry name" value="SQR/QFR_C/D"/>
</dbReference>
<dbReference type="RefSeq" id="WP_053969170.1">
    <property type="nucleotide sequence ID" value="NZ_JAWJXX010000005.1"/>
</dbReference>
<dbReference type="GO" id="GO:0016020">
    <property type="term" value="C:membrane"/>
    <property type="evidence" value="ECO:0007669"/>
    <property type="project" value="UniProtKB-SubCell"/>
</dbReference>
<evidence type="ECO:0000256" key="4">
    <source>
        <dbReference type="ARBA" id="ARBA00022723"/>
    </source>
</evidence>
<keyword evidence="5 8" id="KW-1133">Transmembrane helix</keyword>
<feature type="transmembrane region" description="Helical" evidence="8">
    <location>
        <begin position="94"/>
        <end position="115"/>
    </location>
</feature>
<dbReference type="OrthoDB" id="187639at2157"/>
<feature type="transmembrane region" description="Helical" evidence="8">
    <location>
        <begin position="20"/>
        <end position="39"/>
    </location>
</feature>
<proteinExistence type="predicted"/>
<accession>A0A0N0BN03</accession>
<comment type="caution">
    <text evidence="9">The sequence shown here is derived from an EMBL/GenBank/DDBJ whole genome shotgun (WGS) entry which is preliminary data.</text>
</comment>
<keyword evidence="3 8" id="KW-0812">Transmembrane</keyword>
<sequence>MAQHYSSFDRGGRRWLFQRLTAVFLIGVLAFHFMLLHFVNHAADITFLGTQARMSQVSYFATMWLFLVTATFHGVNGVYNALVNQGLTGSQKNAVKYMLGIAGLLLVVQGTRVSLAMTTLV</sequence>
<keyword evidence="7 8" id="KW-0472">Membrane</keyword>